<dbReference type="InterPro" id="IPR018376">
    <property type="entry name" value="Enoyl-CoA_hyd/isom_CS"/>
</dbReference>
<evidence type="ECO:0000256" key="3">
    <source>
        <dbReference type="ARBA" id="ARBA00023239"/>
    </source>
</evidence>
<keyword evidence="2" id="KW-0443">Lipid metabolism</keyword>
<dbReference type="RefSeq" id="WP_067704110.1">
    <property type="nucleotide sequence ID" value="NZ_LLZH01000318.1"/>
</dbReference>
<evidence type="ECO:0000256" key="2">
    <source>
        <dbReference type="ARBA" id="ARBA00023098"/>
    </source>
</evidence>
<evidence type="ECO:0000313" key="7">
    <source>
        <dbReference type="Proteomes" id="UP000053244"/>
    </source>
</evidence>
<evidence type="ECO:0000256" key="5">
    <source>
        <dbReference type="SAM" id="MobiDB-lite"/>
    </source>
</evidence>
<dbReference type="Proteomes" id="UP000053244">
    <property type="component" value="Unassembled WGS sequence"/>
</dbReference>
<dbReference type="SUPFAM" id="SSF52096">
    <property type="entry name" value="ClpP/crotonase"/>
    <property type="match status" value="1"/>
</dbReference>
<feature type="region of interest" description="Disordered" evidence="5">
    <location>
        <begin position="240"/>
        <end position="266"/>
    </location>
</feature>
<evidence type="ECO:0000256" key="4">
    <source>
        <dbReference type="RuleBase" id="RU003707"/>
    </source>
</evidence>
<dbReference type="PROSITE" id="PS00166">
    <property type="entry name" value="ENOYL_COA_HYDRATASE"/>
    <property type="match status" value="1"/>
</dbReference>
<dbReference type="InterPro" id="IPR014748">
    <property type="entry name" value="Enoyl-CoA_hydra_C"/>
</dbReference>
<feature type="compositionally biased region" description="Basic and acidic residues" evidence="5">
    <location>
        <begin position="242"/>
        <end position="259"/>
    </location>
</feature>
<keyword evidence="7" id="KW-1185">Reference proteome</keyword>
<dbReference type="GO" id="GO:0016829">
    <property type="term" value="F:lyase activity"/>
    <property type="evidence" value="ECO:0007669"/>
    <property type="project" value="UniProtKB-KW"/>
</dbReference>
<dbReference type="PANTHER" id="PTHR11941">
    <property type="entry name" value="ENOYL-COA HYDRATASE-RELATED"/>
    <property type="match status" value="1"/>
</dbReference>
<protein>
    <submittedName>
        <fullName evidence="6">Enoyl-CoA hydratase</fullName>
    </submittedName>
</protein>
<dbReference type="Gene3D" id="1.10.12.10">
    <property type="entry name" value="Lyase 2-enoyl-coa Hydratase, Chain A, domain 2"/>
    <property type="match status" value="1"/>
</dbReference>
<sequence length="266" mass="27649">MTAAEAGPANALSTDEVGVRFEQAGPVATVSLCRPDVLNAQTPSMWAELANISRKLTGDVRVVIVRAEGRAFSAGLDLQVARSDGDSSLARLAQLSAADCADRIAAFQSAFTWLRSPSIVSIAAVQGHAIGAGFQLALNCDMRVLADDARFSMAEVTLGLVPDLGGTKRLTELVGPSRALEICVTGRRIPADEADRIGLATAVVPRAELDAAVADLAAAVLSGDAGAVAETKALLTGAPRRSYAEQDRAEREAQTRRLAELLGSGE</sequence>
<comment type="similarity">
    <text evidence="1 4">Belongs to the enoyl-CoA hydratase/isomerase family.</text>
</comment>
<evidence type="ECO:0000256" key="1">
    <source>
        <dbReference type="ARBA" id="ARBA00005254"/>
    </source>
</evidence>
<organism evidence="6 7">
    <name type="scientific">Actinoplanes awajinensis subsp. mycoplanecinus</name>
    <dbReference type="NCBI Taxonomy" id="135947"/>
    <lineage>
        <taxon>Bacteria</taxon>
        <taxon>Bacillati</taxon>
        <taxon>Actinomycetota</taxon>
        <taxon>Actinomycetes</taxon>
        <taxon>Micromonosporales</taxon>
        <taxon>Micromonosporaceae</taxon>
        <taxon>Actinoplanes</taxon>
    </lineage>
</organism>
<gene>
    <name evidence="6" type="ORF">ADL15_41535</name>
</gene>
<comment type="caution">
    <text evidence="6">The sequence shown here is derived from an EMBL/GenBank/DDBJ whole genome shotgun (WGS) entry which is preliminary data.</text>
</comment>
<dbReference type="Pfam" id="PF00378">
    <property type="entry name" value="ECH_1"/>
    <property type="match status" value="1"/>
</dbReference>
<accession>A0A124G841</accession>
<dbReference type="EMBL" id="LLZH01000318">
    <property type="protein sequence ID" value="KUL24790.1"/>
    <property type="molecule type" value="Genomic_DNA"/>
</dbReference>
<dbReference type="CDD" id="cd06558">
    <property type="entry name" value="crotonase-like"/>
    <property type="match status" value="1"/>
</dbReference>
<proteinExistence type="inferred from homology"/>
<name>A0A124G841_9ACTN</name>
<dbReference type="InterPro" id="IPR001753">
    <property type="entry name" value="Enoyl-CoA_hydra/iso"/>
</dbReference>
<dbReference type="Gene3D" id="3.90.226.10">
    <property type="entry name" value="2-enoyl-CoA Hydratase, Chain A, domain 1"/>
    <property type="match status" value="1"/>
</dbReference>
<dbReference type="OrthoDB" id="341912at2"/>
<dbReference type="InterPro" id="IPR029045">
    <property type="entry name" value="ClpP/crotonase-like_dom_sf"/>
</dbReference>
<dbReference type="AlphaFoldDB" id="A0A124G841"/>
<dbReference type="GO" id="GO:0006635">
    <property type="term" value="P:fatty acid beta-oxidation"/>
    <property type="evidence" value="ECO:0007669"/>
    <property type="project" value="TreeGrafter"/>
</dbReference>
<dbReference type="PANTHER" id="PTHR11941:SF169">
    <property type="entry name" value="(7AS)-7A-METHYL-1,5-DIOXO-2,3,5,6,7,7A-HEXAHYDRO-1H-INDENE-CARBOXYL-COA HYDROLASE"/>
    <property type="match status" value="1"/>
</dbReference>
<evidence type="ECO:0000313" key="6">
    <source>
        <dbReference type="EMBL" id="KUL24790.1"/>
    </source>
</evidence>
<reference evidence="6 7" key="1">
    <citation type="submission" date="2015-10" db="EMBL/GenBank/DDBJ databases">
        <authorList>
            <person name="Gilbert D.G."/>
        </authorList>
    </citation>
    <scope>NUCLEOTIDE SEQUENCE [LARGE SCALE GENOMIC DNA]</scope>
    <source>
        <strain evidence="6 7">NRRL B-16712</strain>
    </source>
</reference>
<keyword evidence="3" id="KW-0456">Lyase</keyword>